<dbReference type="GO" id="GO:0005829">
    <property type="term" value="C:cytosol"/>
    <property type="evidence" value="ECO:0007669"/>
    <property type="project" value="TreeGrafter"/>
</dbReference>
<feature type="compositionally biased region" description="Basic and acidic residues" evidence="3">
    <location>
        <begin position="166"/>
        <end position="188"/>
    </location>
</feature>
<evidence type="ECO:0000256" key="2">
    <source>
        <dbReference type="RuleBase" id="RU003995"/>
    </source>
</evidence>
<evidence type="ECO:0000256" key="1">
    <source>
        <dbReference type="ARBA" id="ARBA00008403"/>
    </source>
</evidence>
<dbReference type="Pfam" id="PF00257">
    <property type="entry name" value="Dehydrin"/>
    <property type="match status" value="1"/>
</dbReference>
<feature type="compositionally biased region" description="Basic and acidic residues" evidence="3">
    <location>
        <begin position="123"/>
        <end position="146"/>
    </location>
</feature>
<dbReference type="PROSITE" id="PS00315">
    <property type="entry name" value="DEHYDRIN_1"/>
    <property type="match status" value="1"/>
</dbReference>
<evidence type="ECO:0000256" key="3">
    <source>
        <dbReference type="SAM" id="MobiDB-lite"/>
    </source>
</evidence>
<name>A0A385MI74_9ROSA</name>
<organism evidence="4">
    <name type="scientific">Malus prunifolia</name>
    <dbReference type="NCBI Taxonomy" id="106564"/>
    <lineage>
        <taxon>Eukaryota</taxon>
        <taxon>Viridiplantae</taxon>
        <taxon>Streptophyta</taxon>
        <taxon>Embryophyta</taxon>
        <taxon>Tracheophyta</taxon>
        <taxon>Spermatophyta</taxon>
        <taxon>Magnoliopsida</taxon>
        <taxon>eudicotyledons</taxon>
        <taxon>Gunneridae</taxon>
        <taxon>Pentapetalae</taxon>
        <taxon>rosids</taxon>
        <taxon>fabids</taxon>
        <taxon>Rosales</taxon>
        <taxon>Rosaceae</taxon>
        <taxon>Amygdaloideae</taxon>
        <taxon>Maleae</taxon>
        <taxon>Malus</taxon>
    </lineage>
</organism>
<gene>
    <name evidence="4" type="primary">DHN3</name>
</gene>
<dbReference type="AlphaFoldDB" id="A0A385MI74"/>
<reference evidence="4" key="1">
    <citation type="submission" date="2017-11" db="EMBL/GenBank/DDBJ databases">
        <title>Expression profile of MpDHNs to abiotic stress and sequences polymorphism of MpDHN8 in different biotypes of Malus prunifolia, revealed adaptation to water deficit.</title>
        <authorList>
            <person name="Xia H."/>
        </authorList>
    </citation>
    <scope>NUCLEOTIDE SEQUENCE</scope>
</reference>
<accession>A0A385MI74</accession>
<sequence>MSHLHNQHGAQPTDAYGNPIQRTDEYGNPLGGATTGATTGGYGAHDTAAATTGHDYGRKEHHGVTGALHRSGSSSSSSSEDDGLGGRRKKKGLKQKIKEKLPGSTTTDTTYGTAGTTYPGGHQQDKGMMDKIKDKLPGTGHKDDPHYSTTTHASTTTTPYGGATYTEEHHEKKGIMDKIKEKLPGGNQ</sequence>
<dbReference type="PROSITE" id="PS00823">
    <property type="entry name" value="DEHYDRIN_2"/>
    <property type="match status" value="1"/>
</dbReference>
<feature type="compositionally biased region" description="Gly residues" evidence="3">
    <location>
        <begin position="29"/>
        <end position="43"/>
    </location>
</feature>
<protein>
    <submittedName>
        <fullName evidence="4">Dehydrin 3</fullName>
    </submittedName>
</protein>
<dbReference type="PANTHER" id="PTHR33346">
    <property type="entry name" value="DEHYDRIN XERO 2-RELATED"/>
    <property type="match status" value="1"/>
</dbReference>
<proteinExistence type="evidence at transcript level"/>
<dbReference type="EMBL" id="MG515000">
    <property type="protein sequence ID" value="AYA60106.1"/>
    <property type="molecule type" value="mRNA"/>
</dbReference>
<dbReference type="InterPro" id="IPR000167">
    <property type="entry name" value="Dehydrin"/>
</dbReference>
<feature type="compositionally biased region" description="Basic residues" evidence="3">
    <location>
        <begin position="86"/>
        <end position="95"/>
    </location>
</feature>
<feature type="region of interest" description="Disordered" evidence="3">
    <location>
        <begin position="1"/>
        <end position="188"/>
    </location>
</feature>
<dbReference type="GO" id="GO:0009737">
    <property type="term" value="P:response to abscisic acid"/>
    <property type="evidence" value="ECO:0007669"/>
    <property type="project" value="TreeGrafter"/>
</dbReference>
<dbReference type="GO" id="GO:0009414">
    <property type="term" value="P:response to water deprivation"/>
    <property type="evidence" value="ECO:0007669"/>
    <property type="project" value="UniProtKB-ARBA"/>
</dbReference>
<evidence type="ECO:0000313" key="4">
    <source>
        <dbReference type="EMBL" id="AYA60106.1"/>
    </source>
</evidence>
<feature type="compositionally biased region" description="Low complexity" evidence="3">
    <location>
        <begin position="147"/>
        <end position="165"/>
    </location>
</feature>
<feature type="compositionally biased region" description="Low complexity" evidence="3">
    <location>
        <begin position="44"/>
        <end position="54"/>
    </location>
</feature>
<feature type="compositionally biased region" description="Low complexity" evidence="3">
    <location>
        <begin position="103"/>
        <end position="121"/>
    </location>
</feature>
<dbReference type="PANTHER" id="PTHR33346:SF42">
    <property type="entry name" value="DEHYDRIN XERO 1"/>
    <property type="match status" value="1"/>
</dbReference>
<dbReference type="InterPro" id="IPR030513">
    <property type="entry name" value="Dehydrin_CS"/>
</dbReference>
<comment type="similarity">
    <text evidence="1 2">Belongs to the plant dehydrin family.</text>
</comment>
<dbReference type="GO" id="GO:0009631">
    <property type="term" value="P:cold acclimation"/>
    <property type="evidence" value="ECO:0007669"/>
    <property type="project" value="TreeGrafter"/>
</dbReference>